<evidence type="ECO:0000313" key="9">
    <source>
        <dbReference type="Proteomes" id="UP000187406"/>
    </source>
</evidence>
<evidence type="ECO:0000313" key="8">
    <source>
        <dbReference type="EMBL" id="GAV75527.1"/>
    </source>
</evidence>
<proteinExistence type="predicted"/>
<evidence type="ECO:0000256" key="2">
    <source>
        <dbReference type="ARBA" id="ARBA00022695"/>
    </source>
</evidence>
<dbReference type="AlphaFoldDB" id="A0A1Q3C5K0"/>
<dbReference type="EMBL" id="BDDD01001378">
    <property type="protein sequence ID" value="GAV75527.1"/>
    <property type="molecule type" value="Genomic_DNA"/>
</dbReference>
<keyword evidence="4" id="KW-0255">Endonuclease</keyword>
<dbReference type="InterPro" id="IPR041373">
    <property type="entry name" value="RT_RNaseH"/>
</dbReference>
<protein>
    <recommendedName>
        <fullName evidence="7">Reverse transcriptase RNase H-like domain-containing protein</fullName>
    </recommendedName>
</protein>
<dbReference type="GO" id="GO:0016787">
    <property type="term" value="F:hydrolase activity"/>
    <property type="evidence" value="ECO:0007669"/>
    <property type="project" value="UniProtKB-KW"/>
</dbReference>
<evidence type="ECO:0000256" key="1">
    <source>
        <dbReference type="ARBA" id="ARBA00022679"/>
    </source>
</evidence>
<name>A0A1Q3C5K0_CEPFO</name>
<evidence type="ECO:0000256" key="6">
    <source>
        <dbReference type="ARBA" id="ARBA00022918"/>
    </source>
</evidence>
<dbReference type="GO" id="GO:0003964">
    <property type="term" value="F:RNA-directed DNA polymerase activity"/>
    <property type="evidence" value="ECO:0007669"/>
    <property type="project" value="UniProtKB-KW"/>
</dbReference>
<evidence type="ECO:0000256" key="4">
    <source>
        <dbReference type="ARBA" id="ARBA00022759"/>
    </source>
</evidence>
<accession>A0A1Q3C5K0</accession>
<evidence type="ECO:0000256" key="5">
    <source>
        <dbReference type="ARBA" id="ARBA00022801"/>
    </source>
</evidence>
<comment type="caution">
    <text evidence="8">The sequence shown here is derived from an EMBL/GenBank/DDBJ whole genome shotgun (WGS) entry which is preliminary data.</text>
</comment>
<dbReference type="InterPro" id="IPR043502">
    <property type="entry name" value="DNA/RNA_pol_sf"/>
</dbReference>
<keyword evidence="2" id="KW-0548">Nucleotidyltransferase</keyword>
<feature type="domain" description="Reverse transcriptase RNase H-like" evidence="7">
    <location>
        <begin position="7"/>
        <end position="69"/>
    </location>
</feature>
<organism evidence="8 9">
    <name type="scientific">Cephalotus follicularis</name>
    <name type="common">Albany pitcher plant</name>
    <dbReference type="NCBI Taxonomy" id="3775"/>
    <lineage>
        <taxon>Eukaryota</taxon>
        <taxon>Viridiplantae</taxon>
        <taxon>Streptophyta</taxon>
        <taxon>Embryophyta</taxon>
        <taxon>Tracheophyta</taxon>
        <taxon>Spermatophyta</taxon>
        <taxon>Magnoliopsida</taxon>
        <taxon>eudicotyledons</taxon>
        <taxon>Gunneridae</taxon>
        <taxon>Pentapetalae</taxon>
        <taxon>rosids</taxon>
        <taxon>fabids</taxon>
        <taxon>Oxalidales</taxon>
        <taxon>Cephalotaceae</taxon>
        <taxon>Cephalotus</taxon>
    </lineage>
</organism>
<keyword evidence="9" id="KW-1185">Reference proteome</keyword>
<keyword evidence="6" id="KW-0695">RNA-directed DNA polymerase</keyword>
<dbReference type="Proteomes" id="UP000187406">
    <property type="component" value="Unassembled WGS sequence"/>
</dbReference>
<gene>
    <name evidence="8" type="ORF">CFOL_v3_19006</name>
</gene>
<keyword evidence="3" id="KW-0540">Nuclease</keyword>
<dbReference type="InParanoid" id="A0A1Q3C5K0"/>
<reference evidence="9" key="1">
    <citation type="submission" date="2016-04" db="EMBL/GenBank/DDBJ databases">
        <title>Cephalotus genome sequencing.</title>
        <authorList>
            <person name="Fukushima K."/>
            <person name="Hasebe M."/>
            <person name="Fang X."/>
        </authorList>
    </citation>
    <scope>NUCLEOTIDE SEQUENCE [LARGE SCALE GENOMIC DNA]</scope>
    <source>
        <strain evidence="9">cv. St1</strain>
    </source>
</reference>
<evidence type="ECO:0000259" key="7">
    <source>
        <dbReference type="Pfam" id="PF17917"/>
    </source>
</evidence>
<dbReference type="OrthoDB" id="427924at2759"/>
<sequence length="193" mass="22601">MVETNTSGYRGNLKQLVDNKEQLVQYTSGTLNNAQKNYIAVKKEILVIVLCIQKFQTPYNAFSVIYSDNNLIFSDLILTKDVNKLFQDCKKLYLLFEANQIHYQSLFPTEIEKRNLTHEFLQRNKILEKHLKLLFALEKCLVCETTIFYFVRMKTICVQTPLTDKLLFNNSNLTHPSLYKKSSSIHSMQGFLW</sequence>
<dbReference type="Pfam" id="PF17917">
    <property type="entry name" value="RT_RNaseH"/>
    <property type="match status" value="1"/>
</dbReference>
<keyword evidence="5" id="KW-0378">Hydrolase</keyword>
<evidence type="ECO:0000256" key="3">
    <source>
        <dbReference type="ARBA" id="ARBA00022722"/>
    </source>
</evidence>
<dbReference type="SUPFAM" id="SSF56672">
    <property type="entry name" value="DNA/RNA polymerases"/>
    <property type="match status" value="1"/>
</dbReference>
<dbReference type="GO" id="GO:0004519">
    <property type="term" value="F:endonuclease activity"/>
    <property type="evidence" value="ECO:0007669"/>
    <property type="project" value="UniProtKB-KW"/>
</dbReference>
<keyword evidence="1" id="KW-0808">Transferase</keyword>